<dbReference type="AlphaFoldDB" id="A0A6G4R3D3"/>
<dbReference type="InterPro" id="IPR013094">
    <property type="entry name" value="AB_hydrolase_3"/>
</dbReference>
<dbReference type="PANTHER" id="PTHR48081">
    <property type="entry name" value="AB HYDROLASE SUPERFAMILY PROTEIN C4A8.06C"/>
    <property type="match status" value="1"/>
</dbReference>
<comment type="similarity">
    <text evidence="1">Belongs to the 'GDXG' lipolytic enzyme family.</text>
</comment>
<dbReference type="GO" id="GO:0004806">
    <property type="term" value="F:triacylglycerol lipase activity"/>
    <property type="evidence" value="ECO:0007669"/>
    <property type="project" value="TreeGrafter"/>
</dbReference>
<evidence type="ECO:0000259" key="4">
    <source>
        <dbReference type="Pfam" id="PF07859"/>
    </source>
</evidence>
<reference evidence="5" key="1">
    <citation type="submission" date="2020-02" db="EMBL/GenBank/DDBJ databases">
        <authorList>
            <person name="Gao J."/>
            <person name="Sun J."/>
        </authorList>
    </citation>
    <scope>NUCLEOTIDE SEQUENCE</scope>
    <source>
        <strain evidence="5">602-2</strain>
    </source>
</reference>
<proteinExistence type="inferred from homology"/>
<dbReference type="Gene3D" id="3.40.50.1820">
    <property type="entry name" value="alpha/beta hydrolase"/>
    <property type="match status" value="1"/>
</dbReference>
<protein>
    <submittedName>
        <fullName evidence="5">Alpha/beta hydrolase</fullName>
    </submittedName>
</protein>
<dbReference type="InterPro" id="IPR050300">
    <property type="entry name" value="GDXG_lipolytic_enzyme"/>
</dbReference>
<dbReference type="PANTHER" id="PTHR48081:SF30">
    <property type="entry name" value="ACETYL-HYDROLASE LIPR-RELATED"/>
    <property type="match status" value="1"/>
</dbReference>
<dbReference type="InterPro" id="IPR029058">
    <property type="entry name" value="AB_hydrolase_fold"/>
</dbReference>
<dbReference type="RefSeq" id="WP_165262397.1">
    <property type="nucleotide sequence ID" value="NZ_JAAKGT010000015.1"/>
</dbReference>
<evidence type="ECO:0000313" key="5">
    <source>
        <dbReference type="EMBL" id="NGM52237.1"/>
    </source>
</evidence>
<evidence type="ECO:0000256" key="2">
    <source>
        <dbReference type="ARBA" id="ARBA00022801"/>
    </source>
</evidence>
<name>A0A6G4R3D3_9CAUL</name>
<evidence type="ECO:0000256" key="1">
    <source>
        <dbReference type="ARBA" id="ARBA00010515"/>
    </source>
</evidence>
<accession>A0A6G4R3D3</accession>
<feature type="signal peptide" evidence="3">
    <location>
        <begin position="1"/>
        <end position="24"/>
    </location>
</feature>
<sequence length="283" mass="28777">MRLCAKVATIAGLLVAGWAPAAGAQVQPATPRIETYKTLGDVSLKAHVFAPAGDAAAPRPAALIFHGGGWVAGEPAWTYGAARVLNGQGLVAIPIEYRLSRQGVTPADALADACDAFAWARANAARLGIDPARVAGYGVSAGGQLVATAGLGGCPGGTKGPDLMLLWSPALDLARDGWFRKLMGGADPSSISPVSLAARGGPPAAIVQGAADTLTPLRGAEAFCAGLKAAGGPCELHVYPGLGHLLTRNLKNQESDFDIDPEADRDGDARLNAFLAARGYGRP</sequence>
<organism evidence="5">
    <name type="scientific">Caulobacter sp. 602-2</name>
    <dbReference type="NCBI Taxonomy" id="2710887"/>
    <lineage>
        <taxon>Bacteria</taxon>
        <taxon>Pseudomonadati</taxon>
        <taxon>Pseudomonadota</taxon>
        <taxon>Alphaproteobacteria</taxon>
        <taxon>Caulobacterales</taxon>
        <taxon>Caulobacteraceae</taxon>
        <taxon>Caulobacter</taxon>
    </lineage>
</organism>
<comment type="caution">
    <text evidence="5">The sequence shown here is derived from an EMBL/GenBank/DDBJ whole genome shotgun (WGS) entry which is preliminary data.</text>
</comment>
<dbReference type="Pfam" id="PF07859">
    <property type="entry name" value="Abhydrolase_3"/>
    <property type="match status" value="1"/>
</dbReference>
<keyword evidence="2 5" id="KW-0378">Hydrolase</keyword>
<feature type="chain" id="PRO_5026210018" evidence="3">
    <location>
        <begin position="25"/>
        <end position="283"/>
    </location>
</feature>
<dbReference type="SUPFAM" id="SSF53474">
    <property type="entry name" value="alpha/beta-Hydrolases"/>
    <property type="match status" value="1"/>
</dbReference>
<keyword evidence="3" id="KW-0732">Signal</keyword>
<dbReference type="EMBL" id="JAAKGT010000015">
    <property type="protein sequence ID" value="NGM52237.1"/>
    <property type="molecule type" value="Genomic_DNA"/>
</dbReference>
<gene>
    <name evidence="5" type="ORF">G5B46_21725</name>
</gene>
<evidence type="ECO:0000256" key="3">
    <source>
        <dbReference type="SAM" id="SignalP"/>
    </source>
</evidence>
<feature type="domain" description="Alpha/beta hydrolase fold-3" evidence="4">
    <location>
        <begin position="63"/>
        <end position="174"/>
    </location>
</feature>